<dbReference type="EMBL" id="LIHL02000001">
    <property type="protein sequence ID" value="KAF5481690.1"/>
    <property type="molecule type" value="Genomic_DNA"/>
</dbReference>
<organism evidence="3 4">
    <name type="scientific">Juglans regia</name>
    <name type="common">English walnut</name>
    <dbReference type="NCBI Taxonomy" id="51240"/>
    <lineage>
        <taxon>Eukaryota</taxon>
        <taxon>Viridiplantae</taxon>
        <taxon>Streptophyta</taxon>
        <taxon>Embryophyta</taxon>
        <taxon>Tracheophyta</taxon>
        <taxon>Spermatophyta</taxon>
        <taxon>Magnoliopsida</taxon>
        <taxon>eudicotyledons</taxon>
        <taxon>Gunneridae</taxon>
        <taxon>Pentapetalae</taxon>
        <taxon>rosids</taxon>
        <taxon>fabids</taxon>
        <taxon>Fagales</taxon>
        <taxon>Juglandaceae</taxon>
        <taxon>Juglans</taxon>
    </lineage>
</organism>
<accession>A0A834D9H2</accession>
<dbReference type="Proteomes" id="UP000619265">
    <property type="component" value="Unassembled WGS sequence"/>
</dbReference>
<feature type="chain" id="PRO_5033029189" evidence="2">
    <location>
        <begin position="22"/>
        <end position="180"/>
    </location>
</feature>
<feature type="compositionally biased region" description="Basic and acidic residues" evidence="1">
    <location>
        <begin position="59"/>
        <end position="72"/>
    </location>
</feature>
<feature type="region of interest" description="Disordered" evidence="1">
    <location>
        <begin position="56"/>
        <end position="85"/>
    </location>
</feature>
<feature type="signal peptide" evidence="2">
    <location>
        <begin position="1"/>
        <end position="21"/>
    </location>
</feature>
<name>A0A834D9H2_JUGRE</name>
<dbReference type="Gramene" id="Jr01_25080_p1">
    <property type="protein sequence ID" value="cds.Jr01_25080_p1"/>
    <property type="gene ID" value="Jr01_25080"/>
</dbReference>
<proteinExistence type="predicted"/>
<sequence>MNILPFRFLITRFLLHARVLLDIVERVREPMRPINNSTLSRSTGQSRLHLCGPILDSVDTQRDGHPRDRGVSADETSTQAEASRTSTLEEKADILCAEISGQTSVVIDVVRTEIRTTNSNLRTKINASIYDLRTEINASISELRTKIDAMSATQVIISTRLTQLEIRLAAVNDMCMELGS</sequence>
<evidence type="ECO:0000256" key="1">
    <source>
        <dbReference type="SAM" id="MobiDB-lite"/>
    </source>
</evidence>
<evidence type="ECO:0000256" key="2">
    <source>
        <dbReference type="SAM" id="SignalP"/>
    </source>
</evidence>
<feature type="compositionally biased region" description="Polar residues" evidence="1">
    <location>
        <begin position="74"/>
        <end position="85"/>
    </location>
</feature>
<gene>
    <name evidence="3" type="ORF">F2P56_002325</name>
</gene>
<dbReference type="AlphaFoldDB" id="A0A834D9H2"/>
<reference evidence="3" key="2">
    <citation type="submission" date="2020-03" db="EMBL/GenBank/DDBJ databases">
        <title>Walnut 2.0.</title>
        <authorList>
            <person name="Marrano A."/>
            <person name="Britton M."/>
            <person name="Zimin A.V."/>
            <person name="Zaini P.A."/>
            <person name="Workman R."/>
            <person name="Puiu D."/>
            <person name="Bianco L."/>
            <person name="Allen B.J."/>
            <person name="Troggio M."/>
            <person name="Leslie C.A."/>
            <person name="Timp W."/>
            <person name="Dendekar A."/>
            <person name="Salzberg S.L."/>
            <person name="Neale D.B."/>
        </authorList>
    </citation>
    <scope>NUCLEOTIDE SEQUENCE</scope>
    <source>
        <tissue evidence="3">Leaves</tissue>
    </source>
</reference>
<comment type="caution">
    <text evidence="3">The sequence shown here is derived from an EMBL/GenBank/DDBJ whole genome shotgun (WGS) entry which is preliminary data.</text>
</comment>
<reference evidence="3" key="1">
    <citation type="submission" date="2015-10" db="EMBL/GenBank/DDBJ databases">
        <authorList>
            <person name="Martinez-Garcia P.J."/>
            <person name="Crepeau M.W."/>
            <person name="Puiu D."/>
            <person name="Gonzalez-Ibeas D."/>
            <person name="Whalen J."/>
            <person name="Stevens K."/>
            <person name="Paul R."/>
            <person name="Butterfield T."/>
            <person name="Britton M."/>
            <person name="Reagan R."/>
            <person name="Chakraborty S."/>
            <person name="Walawage S.L."/>
            <person name="Vasquez-Gross H.A."/>
            <person name="Cardeno C."/>
            <person name="Famula R."/>
            <person name="Pratt K."/>
            <person name="Kuruganti S."/>
            <person name="Aradhya M.K."/>
            <person name="Leslie C.A."/>
            <person name="Dandekar A.M."/>
            <person name="Salzberg S.L."/>
            <person name="Wegrzyn J.L."/>
            <person name="Langley C.H."/>
            <person name="Neale D.B."/>
        </authorList>
    </citation>
    <scope>NUCLEOTIDE SEQUENCE</scope>
    <source>
        <tissue evidence="3">Leaves</tissue>
    </source>
</reference>
<evidence type="ECO:0000313" key="4">
    <source>
        <dbReference type="Proteomes" id="UP000619265"/>
    </source>
</evidence>
<keyword evidence="2" id="KW-0732">Signal</keyword>
<evidence type="ECO:0000313" key="3">
    <source>
        <dbReference type="EMBL" id="KAF5481690.1"/>
    </source>
</evidence>
<protein>
    <submittedName>
        <fullName evidence="3">Uncharacterized protein</fullName>
    </submittedName>
</protein>